<reference evidence="1 2" key="1">
    <citation type="journal article" date="2022" name="bioRxiv">
        <title>An ancient truncated duplication of the anti-Mullerian hormone receptor type 2 gene is a potential conserved master sex determinant in the Pangasiidae catfish family.</title>
        <authorList>
            <person name="Wen M."/>
            <person name="Pan Q."/>
            <person name="Jouanno E."/>
            <person name="Montfort J."/>
            <person name="Zahm M."/>
            <person name="Cabau C."/>
            <person name="Klopp C."/>
            <person name="Iampietro C."/>
            <person name="Roques C."/>
            <person name="Bouchez O."/>
            <person name="Castinel A."/>
            <person name="Donnadieu C."/>
            <person name="Parrinello H."/>
            <person name="Poncet C."/>
            <person name="Belmonte E."/>
            <person name="Gautier V."/>
            <person name="Avarre J.-C."/>
            <person name="Dugue R."/>
            <person name="Gustiano R."/>
            <person name="Ha T.T.T."/>
            <person name="Campet M."/>
            <person name="Sriphairoj K."/>
            <person name="Ribolli J."/>
            <person name="de Almeida F.L."/>
            <person name="Desvignes T."/>
            <person name="Postlethwait J.H."/>
            <person name="Bucao C.F."/>
            <person name="Robinson-Rechavi M."/>
            <person name="Bobe J."/>
            <person name="Herpin A."/>
            <person name="Guiguen Y."/>
        </authorList>
    </citation>
    <scope>NUCLEOTIDE SEQUENCE [LARGE SCALE GENOMIC DNA]</scope>
    <source>
        <strain evidence="1">YG-Dec2019</strain>
    </source>
</reference>
<keyword evidence="2" id="KW-1185">Reference proteome</keyword>
<proteinExistence type="predicted"/>
<evidence type="ECO:0000313" key="1">
    <source>
        <dbReference type="EMBL" id="MCI4380407.1"/>
    </source>
</evidence>
<evidence type="ECO:0000313" key="2">
    <source>
        <dbReference type="Proteomes" id="UP000829447"/>
    </source>
</evidence>
<comment type="caution">
    <text evidence="1">The sequence shown here is derived from an EMBL/GenBank/DDBJ whole genome shotgun (WGS) entry which is preliminary data.</text>
</comment>
<dbReference type="EMBL" id="CM040460">
    <property type="protein sequence ID" value="MCI4380407.1"/>
    <property type="molecule type" value="Genomic_DNA"/>
</dbReference>
<protein>
    <submittedName>
        <fullName evidence="1">Uncharacterized protein</fullName>
    </submittedName>
</protein>
<dbReference type="Proteomes" id="UP000829447">
    <property type="component" value="Linkage Group LG7"/>
</dbReference>
<name>A0ACC5WMY0_PANGG</name>
<sequence length="275" mass="30780">MAKCHFSAMCIICTVVSVVSVSILVGLWTFQFLSFADHTRSQTEPPDSRCLPECPLPVSYDVTLWPRLKPDSTGLYIFTGNSTVVFKCVKETDLILIHANKLNLTADATLSTLNGSPAPSITSMQTISKTQYLVFHLSEKLKAGEWYKLHTEFVGELSDDLRGFYRSEYEVNGVKQIVATSQIRLTHTCGIFPCFGEPKTKPVFHITLLQERGTVTFSNAEEIEKLNTSVDGTDVTMSRFEWTGMMSSDQLTLIITDGTNVQPTNTKRKRKFTPM</sequence>
<organism evidence="1 2">
    <name type="scientific">Pangasianodon gigas</name>
    <name type="common">Mekong giant catfish</name>
    <name type="synonym">Pangasius gigas</name>
    <dbReference type="NCBI Taxonomy" id="30993"/>
    <lineage>
        <taxon>Eukaryota</taxon>
        <taxon>Metazoa</taxon>
        <taxon>Chordata</taxon>
        <taxon>Craniata</taxon>
        <taxon>Vertebrata</taxon>
        <taxon>Euteleostomi</taxon>
        <taxon>Actinopterygii</taxon>
        <taxon>Neopterygii</taxon>
        <taxon>Teleostei</taxon>
        <taxon>Ostariophysi</taxon>
        <taxon>Siluriformes</taxon>
        <taxon>Pangasiidae</taxon>
        <taxon>Pangasianodon</taxon>
    </lineage>
</organism>
<gene>
    <name evidence="1" type="ORF">PGIGA_G00239880</name>
</gene>
<accession>A0ACC5WMY0</accession>